<protein>
    <recommendedName>
        <fullName evidence="1">NAD-dependent epimerase/dehydratase domain-containing protein</fullName>
    </recommendedName>
</protein>
<dbReference type="Proteomes" id="UP000187209">
    <property type="component" value="Unassembled WGS sequence"/>
</dbReference>
<organism evidence="2 3">
    <name type="scientific">Stentor coeruleus</name>
    <dbReference type="NCBI Taxonomy" id="5963"/>
    <lineage>
        <taxon>Eukaryota</taxon>
        <taxon>Sar</taxon>
        <taxon>Alveolata</taxon>
        <taxon>Ciliophora</taxon>
        <taxon>Postciliodesmatophora</taxon>
        <taxon>Heterotrichea</taxon>
        <taxon>Heterotrichida</taxon>
        <taxon>Stentoridae</taxon>
        <taxon>Stentor</taxon>
    </lineage>
</organism>
<accession>A0A1R2CTL9</accession>
<evidence type="ECO:0000313" key="2">
    <source>
        <dbReference type="EMBL" id="OMJ92300.1"/>
    </source>
</evidence>
<dbReference type="OrthoDB" id="16464at2759"/>
<comment type="caution">
    <text evidence="2">The sequence shown here is derived from an EMBL/GenBank/DDBJ whole genome shotgun (WGS) entry which is preliminary data.</text>
</comment>
<dbReference type="PANTHER" id="PTHR43245">
    <property type="entry name" value="BIFUNCTIONAL POLYMYXIN RESISTANCE PROTEIN ARNA"/>
    <property type="match status" value="1"/>
</dbReference>
<dbReference type="AlphaFoldDB" id="A0A1R2CTL9"/>
<dbReference type="EMBL" id="MPUH01000064">
    <property type="protein sequence ID" value="OMJ92300.1"/>
    <property type="molecule type" value="Genomic_DNA"/>
</dbReference>
<reference evidence="2 3" key="1">
    <citation type="submission" date="2016-11" db="EMBL/GenBank/DDBJ databases">
        <title>The macronuclear genome of Stentor coeruleus: a giant cell with tiny introns.</title>
        <authorList>
            <person name="Slabodnick M."/>
            <person name="Ruby J.G."/>
            <person name="Reiff S.B."/>
            <person name="Swart E.C."/>
            <person name="Gosai S."/>
            <person name="Prabakaran S."/>
            <person name="Witkowska E."/>
            <person name="Larue G.E."/>
            <person name="Fisher S."/>
            <person name="Freeman R.M."/>
            <person name="Gunawardena J."/>
            <person name="Chu W."/>
            <person name="Stover N.A."/>
            <person name="Gregory B.D."/>
            <person name="Nowacki M."/>
            <person name="Derisi J."/>
            <person name="Roy S.W."/>
            <person name="Marshall W.F."/>
            <person name="Sood P."/>
        </authorList>
    </citation>
    <scope>NUCLEOTIDE SEQUENCE [LARGE SCALE GENOMIC DNA]</scope>
    <source>
        <strain evidence="2">WM001</strain>
    </source>
</reference>
<dbReference type="SUPFAM" id="SSF51735">
    <property type="entry name" value="NAD(P)-binding Rossmann-fold domains"/>
    <property type="match status" value="1"/>
</dbReference>
<sequence>MENGNWLILGGVGYIGRNLCQFLLESHIASHITVADKALPATSNFHPIHLETFASIEVIQTDLSRNPSKAFNKEYRYIVNLTGETRGDLPESRYRMCSVGVIQACKPFIGNSKWIEISTGLVYKSNKKGAKENEKLEPWTIEGRWRLEAEKSLEGINSVILRSARVYGNGDFTTIAPRAILAAVYLRLKKEMKLLWGSDLRISTIHIRDLCRAIVHLKDLEGVFNVTDGADTKQEDFSRIIESLFHIRANYYSRVISNLASLQAVAEEANEIHMAPWGAICSEAGIDCPIYPYVEQENLDGSHMALNSQKLLSTGFTFEQPRLTEENVRQSLNWLIEYQVIPNIIK</sequence>
<dbReference type="PANTHER" id="PTHR43245:SF11">
    <property type="entry name" value="LD23561P"/>
    <property type="match status" value="1"/>
</dbReference>
<gene>
    <name evidence="2" type="ORF">SteCoe_4960</name>
</gene>
<feature type="domain" description="NAD-dependent epimerase/dehydratase" evidence="1">
    <location>
        <begin position="6"/>
        <end position="217"/>
    </location>
</feature>
<dbReference type="InterPro" id="IPR050177">
    <property type="entry name" value="Lipid_A_modif_metabolic_enz"/>
</dbReference>
<dbReference type="Gene3D" id="3.40.50.720">
    <property type="entry name" value="NAD(P)-binding Rossmann-like Domain"/>
    <property type="match status" value="1"/>
</dbReference>
<dbReference type="Pfam" id="PF01370">
    <property type="entry name" value="Epimerase"/>
    <property type="match status" value="1"/>
</dbReference>
<name>A0A1R2CTL9_9CILI</name>
<keyword evidence="3" id="KW-1185">Reference proteome</keyword>
<evidence type="ECO:0000259" key="1">
    <source>
        <dbReference type="Pfam" id="PF01370"/>
    </source>
</evidence>
<evidence type="ECO:0000313" key="3">
    <source>
        <dbReference type="Proteomes" id="UP000187209"/>
    </source>
</evidence>
<proteinExistence type="predicted"/>
<dbReference type="InterPro" id="IPR001509">
    <property type="entry name" value="Epimerase_deHydtase"/>
</dbReference>
<dbReference type="InterPro" id="IPR036291">
    <property type="entry name" value="NAD(P)-bd_dom_sf"/>
</dbReference>